<accession>A0A369LN49</accession>
<dbReference type="InterPro" id="IPR036291">
    <property type="entry name" value="NAD(P)-bd_dom_sf"/>
</dbReference>
<protein>
    <recommendedName>
        <fullName evidence="5">N-acetyl-gamma-glutamyl-phosphate reductase</fullName>
        <shortName evidence="5">AGPR</shortName>
        <ecNumber evidence="5">1.2.1.38</ecNumber>
    </recommendedName>
    <alternativeName>
        <fullName evidence="5">N-acetyl-glutamate semialdehyde dehydrogenase</fullName>
        <shortName evidence="5">NAGSA dehydrogenase</shortName>
    </alternativeName>
</protein>
<dbReference type="EC" id="1.2.1.38" evidence="5"/>
<evidence type="ECO:0000313" key="9">
    <source>
        <dbReference type="Proteomes" id="UP000253975"/>
    </source>
</evidence>
<comment type="subcellular location">
    <subcellularLocation>
        <location evidence="5">Cytoplasm</location>
    </subcellularLocation>
</comment>
<dbReference type="CDD" id="cd17895">
    <property type="entry name" value="AGPR_1_N"/>
    <property type="match status" value="1"/>
</dbReference>
<evidence type="ECO:0000256" key="4">
    <source>
        <dbReference type="ARBA" id="ARBA00023002"/>
    </source>
</evidence>
<dbReference type="PANTHER" id="PTHR32338:SF10">
    <property type="entry name" value="N-ACETYL-GAMMA-GLUTAMYL-PHOSPHATE REDUCTASE, CHLOROPLASTIC-RELATED"/>
    <property type="match status" value="1"/>
</dbReference>
<keyword evidence="3 5" id="KW-0521">NADP</keyword>
<feature type="active site" evidence="5 6">
    <location>
        <position position="159"/>
    </location>
</feature>
<comment type="pathway">
    <text evidence="5">Amino-acid biosynthesis; L-arginine biosynthesis; N(2)-acetyl-L-ornithine from L-glutamate: step 3/4.</text>
</comment>
<dbReference type="EMBL" id="PPTO01000002">
    <property type="protein sequence ID" value="RDB60584.1"/>
    <property type="molecule type" value="Genomic_DNA"/>
</dbReference>
<keyword evidence="4 5" id="KW-0560">Oxidoreductase</keyword>
<dbReference type="Gene3D" id="3.40.50.720">
    <property type="entry name" value="NAD(P)-binding Rossmann-like Domain"/>
    <property type="match status" value="1"/>
</dbReference>
<evidence type="ECO:0000256" key="2">
    <source>
        <dbReference type="ARBA" id="ARBA00022605"/>
    </source>
</evidence>
<dbReference type="InterPro" id="IPR023013">
    <property type="entry name" value="AGPR_AS"/>
</dbReference>
<organism evidence="8 9">
    <name type="scientific">Slackia isoflavoniconvertens</name>
    <dbReference type="NCBI Taxonomy" id="572010"/>
    <lineage>
        <taxon>Bacteria</taxon>
        <taxon>Bacillati</taxon>
        <taxon>Actinomycetota</taxon>
        <taxon>Coriobacteriia</taxon>
        <taxon>Eggerthellales</taxon>
        <taxon>Eggerthellaceae</taxon>
        <taxon>Slackia</taxon>
    </lineage>
</organism>
<dbReference type="SUPFAM" id="SSF51735">
    <property type="entry name" value="NAD(P)-binding Rossmann-fold domains"/>
    <property type="match status" value="1"/>
</dbReference>
<dbReference type="GO" id="GO:0070401">
    <property type="term" value="F:NADP+ binding"/>
    <property type="evidence" value="ECO:0007669"/>
    <property type="project" value="InterPro"/>
</dbReference>
<evidence type="ECO:0000256" key="6">
    <source>
        <dbReference type="PROSITE-ProRule" id="PRU10010"/>
    </source>
</evidence>
<feature type="domain" description="Semialdehyde dehydrogenase NAD-binding" evidence="7">
    <location>
        <begin position="3"/>
        <end position="142"/>
    </location>
</feature>
<dbReference type="InterPro" id="IPR058924">
    <property type="entry name" value="AGPR_dimerisation_dom"/>
</dbReference>
<keyword evidence="2 5" id="KW-0028">Amino-acid biosynthesis</keyword>
<keyword evidence="1 5" id="KW-0055">Arginine biosynthesis</keyword>
<dbReference type="Proteomes" id="UP000253975">
    <property type="component" value="Unassembled WGS sequence"/>
</dbReference>
<dbReference type="GO" id="GO:0006526">
    <property type="term" value="P:L-arginine biosynthetic process"/>
    <property type="evidence" value="ECO:0007669"/>
    <property type="project" value="UniProtKB-UniRule"/>
</dbReference>
<evidence type="ECO:0000259" key="7">
    <source>
        <dbReference type="SMART" id="SM00859"/>
    </source>
</evidence>
<dbReference type="UniPathway" id="UPA00068">
    <property type="reaction ID" value="UER00108"/>
</dbReference>
<dbReference type="InterPro" id="IPR000534">
    <property type="entry name" value="Semialdehyde_DH_NAD-bd"/>
</dbReference>
<dbReference type="PANTHER" id="PTHR32338">
    <property type="entry name" value="N-ACETYL-GAMMA-GLUTAMYL-PHOSPHATE REDUCTASE, CHLOROPLASTIC-RELATED-RELATED"/>
    <property type="match status" value="1"/>
</dbReference>
<dbReference type="AlphaFoldDB" id="A0A369LN49"/>
<dbReference type="Gene3D" id="3.30.360.10">
    <property type="entry name" value="Dihydrodipicolinate Reductase, domain 2"/>
    <property type="match status" value="1"/>
</dbReference>
<dbReference type="GO" id="GO:0005737">
    <property type="term" value="C:cytoplasm"/>
    <property type="evidence" value="ECO:0007669"/>
    <property type="project" value="UniProtKB-SubCell"/>
</dbReference>
<dbReference type="RefSeq" id="WP_114614769.1">
    <property type="nucleotide sequence ID" value="NZ_PPTO01000002.1"/>
</dbReference>
<dbReference type="SUPFAM" id="SSF55347">
    <property type="entry name" value="Glyceraldehyde-3-phosphate dehydrogenase-like, C-terminal domain"/>
    <property type="match status" value="1"/>
</dbReference>
<comment type="function">
    <text evidence="5">Catalyzes the NADPH-dependent reduction of N-acetyl-5-glutamyl phosphate to yield N-acetyl-L-glutamate 5-semialdehyde.</text>
</comment>
<comment type="catalytic activity">
    <reaction evidence="5">
        <text>N-acetyl-L-glutamate 5-semialdehyde + phosphate + NADP(+) = N-acetyl-L-glutamyl 5-phosphate + NADPH + H(+)</text>
        <dbReference type="Rhea" id="RHEA:21588"/>
        <dbReference type="ChEBI" id="CHEBI:15378"/>
        <dbReference type="ChEBI" id="CHEBI:29123"/>
        <dbReference type="ChEBI" id="CHEBI:43474"/>
        <dbReference type="ChEBI" id="CHEBI:57783"/>
        <dbReference type="ChEBI" id="CHEBI:57936"/>
        <dbReference type="ChEBI" id="CHEBI:58349"/>
        <dbReference type="EC" id="1.2.1.38"/>
    </reaction>
</comment>
<comment type="caution">
    <text evidence="8">The sequence shown here is derived from an EMBL/GenBank/DDBJ whole genome shotgun (WGS) entry which is preliminary data.</text>
</comment>
<gene>
    <name evidence="5" type="primary">argC</name>
    <name evidence="8" type="ORF">C1881_01450</name>
</gene>
<comment type="similarity">
    <text evidence="5">Belongs to the NAGSA dehydrogenase family. Type 1 subfamily.</text>
</comment>
<dbReference type="InterPro" id="IPR050085">
    <property type="entry name" value="AGPR"/>
</dbReference>
<sequence>MIKAGIMGATGYAGAEVLRICASHPEFEVAVITSDSEAGQQIADIYPAFHGVYDNLVLEPHATDSLLSCDVVFMGVPHKAGMLHAPRLVEAGVTCIDLSADFRFAHAADYEAAYHVRHAAPELLERATFGQPETNRAALDELAARHAAGEAVIVGCAGCYVTASILAATPALAAGFVDPNAPIIVDAISGITGAGRKPSARTHYCSGDESLEAYGLPLHRHQPEIALSYGRTLSGAHIPVAGDASVRPAPAHVIFTPHLAPLKRGILATVYLPLAKDAEVDNASLHRAYENAYAQSNIVTTLPQGVWPKTGAVAGTARAHVNASLNQNERMIVAMAAIDNLGKGAAGQAVQCANIVFGLAEDAGLGGVACAS</sequence>
<dbReference type="SMART" id="SM00859">
    <property type="entry name" value="Semialdhyde_dh"/>
    <property type="match status" value="1"/>
</dbReference>
<dbReference type="CDD" id="cd23934">
    <property type="entry name" value="AGPR_1_C"/>
    <property type="match status" value="1"/>
</dbReference>
<keyword evidence="5" id="KW-0963">Cytoplasm</keyword>
<dbReference type="GO" id="GO:0003942">
    <property type="term" value="F:N-acetyl-gamma-glutamyl-phosphate reductase activity"/>
    <property type="evidence" value="ECO:0007669"/>
    <property type="project" value="UniProtKB-UniRule"/>
</dbReference>
<evidence type="ECO:0000256" key="3">
    <source>
        <dbReference type="ARBA" id="ARBA00022857"/>
    </source>
</evidence>
<name>A0A369LN49_9ACTN</name>
<dbReference type="GO" id="GO:0051287">
    <property type="term" value="F:NAD binding"/>
    <property type="evidence" value="ECO:0007669"/>
    <property type="project" value="InterPro"/>
</dbReference>
<evidence type="ECO:0000256" key="5">
    <source>
        <dbReference type="HAMAP-Rule" id="MF_00150"/>
    </source>
</evidence>
<dbReference type="HAMAP" id="MF_00150">
    <property type="entry name" value="ArgC_type1"/>
    <property type="match status" value="1"/>
</dbReference>
<proteinExistence type="inferred from homology"/>
<dbReference type="PROSITE" id="PS01224">
    <property type="entry name" value="ARGC"/>
    <property type="match status" value="1"/>
</dbReference>
<evidence type="ECO:0000313" key="8">
    <source>
        <dbReference type="EMBL" id="RDB60584.1"/>
    </source>
</evidence>
<reference evidence="8 9" key="1">
    <citation type="journal article" date="2018" name="Elife">
        <title>Discovery and characterization of a prevalent human gut bacterial enzyme sufficient for the inactivation of a family of plant toxins.</title>
        <authorList>
            <person name="Koppel N."/>
            <person name="Bisanz J.E."/>
            <person name="Pandelia M.E."/>
            <person name="Turnbaugh P.J."/>
            <person name="Balskus E.P."/>
        </authorList>
    </citation>
    <scope>NUCLEOTIDE SEQUENCE [LARGE SCALE GENOMIC DNA]</scope>
    <source>
        <strain evidence="8 9">OB21 GAM31</strain>
    </source>
</reference>
<dbReference type="NCBIfam" id="TIGR01850">
    <property type="entry name" value="argC"/>
    <property type="match status" value="1"/>
</dbReference>
<dbReference type="Pfam" id="PF22698">
    <property type="entry name" value="Semialdhyde_dhC_1"/>
    <property type="match status" value="1"/>
</dbReference>
<dbReference type="InterPro" id="IPR000706">
    <property type="entry name" value="AGPR_type-1"/>
</dbReference>
<dbReference type="Pfam" id="PF01118">
    <property type="entry name" value="Semialdhyde_dh"/>
    <property type="match status" value="1"/>
</dbReference>
<evidence type="ECO:0000256" key="1">
    <source>
        <dbReference type="ARBA" id="ARBA00022571"/>
    </source>
</evidence>